<organism evidence="2 3">
    <name type="scientific">Cucurbitaria berberidis CBS 394.84</name>
    <dbReference type="NCBI Taxonomy" id="1168544"/>
    <lineage>
        <taxon>Eukaryota</taxon>
        <taxon>Fungi</taxon>
        <taxon>Dikarya</taxon>
        <taxon>Ascomycota</taxon>
        <taxon>Pezizomycotina</taxon>
        <taxon>Dothideomycetes</taxon>
        <taxon>Pleosporomycetidae</taxon>
        <taxon>Pleosporales</taxon>
        <taxon>Pleosporineae</taxon>
        <taxon>Cucurbitariaceae</taxon>
        <taxon>Cucurbitaria</taxon>
    </lineage>
</organism>
<accession>A0A9P4GR10</accession>
<dbReference type="EMBL" id="ML976614">
    <property type="protein sequence ID" value="KAF1849796.1"/>
    <property type="molecule type" value="Genomic_DNA"/>
</dbReference>
<dbReference type="Proteomes" id="UP000800039">
    <property type="component" value="Unassembled WGS sequence"/>
</dbReference>
<sequence length="190" mass="20678">MLKLIDHPSDSLQNSPYSQSHLYSESSYASTTHFRTSQRITTTRTSIFFSPSQVGTTSISPTHSPINQATSSSNSPRTGTMCIVLFATAASCSCPPTPTYPYLRLCPAARQHDPIKACPVGSRISQTLGYAGACLWCRQVGREKARNERREWAKGRLMDSARDSSSVGEDGSGGGKGFVRGYGSGRFVRW</sequence>
<proteinExistence type="predicted"/>
<dbReference type="GeneID" id="63853361"/>
<dbReference type="RefSeq" id="XP_040792359.1">
    <property type="nucleotide sequence ID" value="XM_040936110.1"/>
</dbReference>
<evidence type="ECO:0000313" key="2">
    <source>
        <dbReference type="EMBL" id="KAF1849796.1"/>
    </source>
</evidence>
<feature type="region of interest" description="Disordered" evidence="1">
    <location>
        <begin position="156"/>
        <end position="175"/>
    </location>
</feature>
<reference evidence="2" key="1">
    <citation type="submission" date="2020-01" db="EMBL/GenBank/DDBJ databases">
        <authorList>
            <consortium name="DOE Joint Genome Institute"/>
            <person name="Haridas S."/>
            <person name="Albert R."/>
            <person name="Binder M."/>
            <person name="Bloem J."/>
            <person name="Labutti K."/>
            <person name="Salamov A."/>
            <person name="Andreopoulos B."/>
            <person name="Baker S.E."/>
            <person name="Barry K."/>
            <person name="Bills G."/>
            <person name="Bluhm B.H."/>
            <person name="Cannon C."/>
            <person name="Castanera R."/>
            <person name="Culley D.E."/>
            <person name="Daum C."/>
            <person name="Ezra D."/>
            <person name="Gonzalez J.B."/>
            <person name="Henrissat B."/>
            <person name="Kuo A."/>
            <person name="Liang C."/>
            <person name="Lipzen A."/>
            <person name="Lutzoni F."/>
            <person name="Magnuson J."/>
            <person name="Mondo S."/>
            <person name="Nolan M."/>
            <person name="Ohm R."/>
            <person name="Pangilinan J."/>
            <person name="Park H.-J."/>
            <person name="Ramirez L."/>
            <person name="Alfaro M."/>
            <person name="Sun H."/>
            <person name="Tritt A."/>
            <person name="Yoshinaga Y."/>
            <person name="Zwiers L.-H."/>
            <person name="Turgeon B.G."/>
            <person name="Goodwin S.B."/>
            <person name="Spatafora J.W."/>
            <person name="Crous P.W."/>
            <person name="Grigoriev I.V."/>
        </authorList>
    </citation>
    <scope>NUCLEOTIDE SEQUENCE</scope>
    <source>
        <strain evidence="2">CBS 394.84</strain>
    </source>
</reference>
<name>A0A9P4GR10_9PLEO</name>
<gene>
    <name evidence="2" type="ORF">K460DRAFT_3966</name>
</gene>
<evidence type="ECO:0000313" key="3">
    <source>
        <dbReference type="Proteomes" id="UP000800039"/>
    </source>
</evidence>
<keyword evidence="3" id="KW-1185">Reference proteome</keyword>
<dbReference type="AlphaFoldDB" id="A0A9P4GR10"/>
<comment type="caution">
    <text evidence="2">The sequence shown here is derived from an EMBL/GenBank/DDBJ whole genome shotgun (WGS) entry which is preliminary data.</text>
</comment>
<evidence type="ECO:0000256" key="1">
    <source>
        <dbReference type="SAM" id="MobiDB-lite"/>
    </source>
</evidence>
<protein>
    <submittedName>
        <fullName evidence="2">Uncharacterized protein</fullName>
    </submittedName>
</protein>